<dbReference type="AlphaFoldDB" id="D4YL48"/>
<dbReference type="CDD" id="cd00757">
    <property type="entry name" value="ThiF_MoeB_HesA_family"/>
    <property type="match status" value="1"/>
</dbReference>
<protein>
    <submittedName>
        <fullName evidence="6">Molybdopterin biosynthesis protein MoeB</fullName>
    </submittedName>
</protein>
<evidence type="ECO:0000256" key="2">
    <source>
        <dbReference type="ARBA" id="ARBA00022741"/>
    </source>
</evidence>
<dbReference type="SUPFAM" id="SSF69572">
    <property type="entry name" value="Activating enzymes of the ubiquitin-like proteins"/>
    <property type="match status" value="1"/>
</dbReference>
<gene>
    <name evidence="6" type="primary">thiF</name>
    <name evidence="6" type="ORF">HMPREF0183_0658</name>
</gene>
<dbReference type="InterPro" id="IPR000594">
    <property type="entry name" value="ThiF_NAD_FAD-bd"/>
</dbReference>
<dbReference type="EMBL" id="ADNU01000018">
    <property type="protein sequence ID" value="EFG48142.1"/>
    <property type="molecule type" value="Genomic_DNA"/>
</dbReference>
<dbReference type="InterPro" id="IPR035985">
    <property type="entry name" value="Ubiquitin-activating_enz"/>
</dbReference>
<keyword evidence="1" id="KW-0808">Transferase</keyword>
<proteinExistence type="predicted"/>
<dbReference type="PANTHER" id="PTHR10953">
    <property type="entry name" value="UBIQUITIN-ACTIVATING ENZYME E1"/>
    <property type="match status" value="1"/>
</dbReference>
<dbReference type="STRING" id="585530.HMPREF0183_0658"/>
<comment type="caution">
    <text evidence="6">The sequence shown here is derived from an EMBL/GenBank/DDBJ whole genome shotgun (WGS) entry which is preliminary data.</text>
</comment>
<accession>D4YL48</accession>
<dbReference type="SUPFAM" id="SSF52821">
    <property type="entry name" value="Rhodanese/Cell cycle control phosphatase"/>
    <property type="match status" value="1"/>
</dbReference>
<dbReference type="FunFam" id="3.40.50.720:FF:000033">
    <property type="entry name" value="Adenylyltransferase and sulfurtransferase MOCS3"/>
    <property type="match status" value="1"/>
</dbReference>
<organism evidence="6 7">
    <name type="scientific">Brevibacterium mcbrellneri ATCC 49030</name>
    <dbReference type="NCBI Taxonomy" id="585530"/>
    <lineage>
        <taxon>Bacteria</taxon>
        <taxon>Bacillati</taxon>
        <taxon>Actinomycetota</taxon>
        <taxon>Actinomycetes</taxon>
        <taxon>Micrococcales</taxon>
        <taxon>Brevibacteriaceae</taxon>
        <taxon>Brevibacterium</taxon>
    </lineage>
</organism>
<keyword evidence="2" id="KW-0547">Nucleotide-binding</keyword>
<reference evidence="6 7" key="1">
    <citation type="submission" date="2010-04" db="EMBL/GenBank/DDBJ databases">
        <authorList>
            <person name="Qin X."/>
            <person name="Bachman B."/>
            <person name="Battles P."/>
            <person name="Bell A."/>
            <person name="Bess C."/>
            <person name="Bickham C."/>
            <person name="Chaboub L."/>
            <person name="Chen D."/>
            <person name="Coyle M."/>
            <person name="Deiros D.R."/>
            <person name="Dinh H."/>
            <person name="Forbes L."/>
            <person name="Fowler G."/>
            <person name="Francisco L."/>
            <person name="Fu Q."/>
            <person name="Gubbala S."/>
            <person name="Hale W."/>
            <person name="Han Y."/>
            <person name="Hemphill L."/>
            <person name="Highlander S.K."/>
            <person name="Hirani K."/>
            <person name="Hogues M."/>
            <person name="Jackson L."/>
            <person name="Jakkamsetti A."/>
            <person name="Javaid M."/>
            <person name="Jiang H."/>
            <person name="Korchina V."/>
            <person name="Kovar C."/>
            <person name="Lara F."/>
            <person name="Lee S."/>
            <person name="Mata R."/>
            <person name="Mathew T."/>
            <person name="Moen C."/>
            <person name="Morales K."/>
            <person name="Munidasa M."/>
            <person name="Nazareth L."/>
            <person name="Ngo R."/>
            <person name="Nguyen L."/>
            <person name="Okwuonu G."/>
            <person name="Ongeri F."/>
            <person name="Patil S."/>
            <person name="Petrosino J."/>
            <person name="Pham C."/>
            <person name="Pham P."/>
            <person name="Pu L.-L."/>
            <person name="Puazo M."/>
            <person name="Raj R."/>
            <person name="Reid J."/>
            <person name="Rouhana J."/>
            <person name="Saada N."/>
            <person name="Shang Y."/>
            <person name="Simmons D."/>
            <person name="Thornton R."/>
            <person name="Warren J."/>
            <person name="Weissenberger G."/>
            <person name="Zhang J."/>
            <person name="Zhang L."/>
            <person name="Zhou C."/>
            <person name="Zhu D."/>
            <person name="Muzny D."/>
            <person name="Worley K."/>
            <person name="Gibbs R."/>
        </authorList>
    </citation>
    <scope>NUCLEOTIDE SEQUENCE [LARGE SCALE GENOMIC DNA]</scope>
    <source>
        <strain evidence="6 7">ATCC 49030</strain>
    </source>
</reference>
<evidence type="ECO:0000313" key="6">
    <source>
        <dbReference type="EMBL" id="EFG48142.1"/>
    </source>
</evidence>
<dbReference type="InterPro" id="IPR036873">
    <property type="entry name" value="Rhodanese-like_dom_sf"/>
</dbReference>
<dbReference type="InterPro" id="IPR001763">
    <property type="entry name" value="Rhodanese-like_dom"/>
</dbReference>
<evidence type="ECO:0000259" key="5">
    <source>
        <dbReference type="PROSITE" id="PS50206"/>
    </source>
</evidence>
<dbReference type="CDD" id="cd00158">
    <property type="entry name" value="RHOD"/>
    <property type="match status" value="1"/>
</dbReference>
<keyword evidence="3" id="KW-0067">ATP-binding</keyword>
<dbReference type="GO" id="GO:0008146">
    <property type="term" value="F:sulfotransferase activity"/>
    <property type="evidence" value="ECO:0007669"/>
    <property type="project" value="TreeGrafter"/>
</dbReference>
<name>D4YL48_9MICO</name>
<feature type="domain" description="Rhodanese" evidence="5">
    <location>
        <begin position="290"/>
        <end position="391"/>
    </location>
</feature>
<evidence type="ECO:0000256" key="1">
    <source>
        <dbReference type="ARBA" id="ARBA00022679"/>
    </source>
</evidence>
<dbReference type="eggNOG" id="COG0476">
    <property type="taxonomic scope" value="Bacteria"/>
</dbReference>
<dbReference type="SMART" id="SM00450">
    <property type="entry name" value="RHOD"/>
    <property type="match status" value="1"/>
</dbReference>
<dbReference type="RefSeq" id="WP_005882753.1">
    <property type="nucleotide sequence ID" value="NZ_ADNU01000018.1"/>
</dbReference>
<dbReference type="Gene3D" id="3.40.50.720">
    <property type="entry name" value="NAD(P)-binding Rossmann-like Domain"/>
    <property type="match status" value="1"/>
</dbReference>
<evidence type="ECO:0000256" key="3">
    <source>
        <dbReference type="ARBA" id="ARBA00022840"/>
    </source>
</evidence>
<dbReference type="GO" id="GO:0004792">
    <property type="term" value="F:thiosulfate-cyanide sulfurtransferase activity"/>
    <property type="evidence" value="ECO:0007669"/>
    <property type="project" value="TreeGrafter"/>
</dbReference>
<evidence type="ECO:0000313" key="7">
    <source>
        <dbReference type="Proteomes" id="UP000005714"/>
    </source>
</evidence>
<dbReference type="Gene3D" id="3.40.250.10">
    <property type="entry name" value="Rhodanese-like domain"/>
    <property type="match status" value="1"/>
</dbReference>
<dbReference type="GO" id="GO:0016779">
    <property type="term" value="F:nucleotidyltransferase activity"/>
    <property type="evidence" value="ECO:0007669"/>
    <property type="project" value="TreeGrafter"/>
</dbReference>
<dbReference type="GO" id="GO:0005829">
    <property type="term" value="C:cytosol"/>
    <property type="evidence" value="ECO:0007669"/>
    <property type="project" value="TreeGrafter"/>
</dbReference>
<dbReference type="Pfam" id="PF00899">
    <property type="entry name" value="ThiF"/>
    <property type="match status" value="1"/>
</dbReference>
<dbReference type="GO" id="GO:0008641">
    <property type="term" value="F:ubiquitin-like modifier activating enzyme activity"/>
    <property type="evidence" value="ECO:0007669"/>
    <property type="project" value="InterPro"/>
</dbReference>
<dbReference type="PROSITE" id="PS50206">
    <property type="entry name" value="RHODANESE_3"/>
    <property type="match status" value="1"/>
</dbReference>
<dbReference type="Proteomes" id="UP000005714">
    <property type="component" value="Unassembled WGS sequence"/>
</dbReference>
<keyword evidence="7" id="KW-1185">Reference proteome</keyword>
<evidence type="ECO:0000256" key="4">
    <source>
        <dbReference type="SAM" id="MobiDB-lite"/>
    </source>
</evidence>
<dbReference type="InterPro" id="IPR045886">
    <property type="entry name" value="ThiF/MoeB/HesA"/>
</dbReference>
<feature type="region of interest" description="Disordered" evidence="4">
    <location>
        <begin position="1"/>
        <end position="20"/>
    </location>
</feature>
<dbReference type="PANTHER" id="PTHR10953:SF102">
    <property type="entry name" value="ADENYLYLTRANSFERASE AND SULFURTRANSFERASE MOCS3"/>
    <property type="match status" value="1"/>
</dbReference>
<sequence length="401" mass="42087">MTEGVTHGLGGSRGLGDDRGQARVSGRYVRQLNVVGLTGQQALARARVLVVGAGGLGSPAAIYLASAGVGTLGLIDDDIVETSNLHRQPLHMTESVGEPKVESAAAHLTALNPDVHVVTHRERLTADNARQLLRDYDVVLDGADNFATRYVVSDACRDVGVPHVWAAVLTTGGQMSVFMPHGPTYRDLYPVAPSDVPTCAEAGVLGVVPGQLGVAQAAEALKLITGLGQPLVGQVGVYDMLTGMWEYVPLVGSGGAPQPETGSTRQSETHSVGVEEPGWFEPAEVVPAEIPAGAFVLDVREESEFDSGHAPGARLLPLSTIMDNPEGSARALALEVEHTPDPHVYVMCQAGVRSQYAIQMFHSQPSVQHVRLTNVIGGMYGWMGAGLPVVQPAPGENETGN</sequence>
<dbReference type="GO" id="GO:0005524">
    <property type="term" value="F:ATP binding"/>
    <property type="evidence" value="ECO:0007669"/>
    <property type="project" value="UniProtKB-KW"/>
</dbReference>
<dbReference type="Pfam" id="PF00581">
    <property type="entry name" value="Rhodanese"/>
    <property type="match status" value="1"/>
</dbReference>